<evidence type="ECO:0000256" key="1">
    <source>
        <dbReference type="ARBA" id="ARBA00004141"/>
    </source>
</evidence>
<evidence type="ECO:0000256" key="4">
    <source>
        <dbReference type="ARBA" id="ARBA00022989"/>
    </source>
</evidence>
<dbReference type="PANTHER" id="PTHR23505:SF79">
    <property type="entry name" value="PROTEIN SPINSTER"/>
    <property type="match status" value="1"/>
</dbReference>
<dbReference type="InterPro" id="IPR011701">
    <property type="entry name" value="MFS"/>
</dbReference>
<dbReference type="Proteomes" id="UP001218362">
    <property type="component" value="Chromosome"/>
</dbReference>
<dbReference type="Gene3D" id="1.20.1250.20">
    <property type="entry name" value="MFS general substrate transporter like domains"/>
    <property type="match status" value="2"/>
</dbReference>
<feature type="transmembrane region" description="Helical" evidence="6">
    <location>
        <begin position="150"/>
        <end position="174"/>
    </location>
</feature>
<keyword evidence="5 6" id="KW-0472">Membrane</keyword>
<dbReference type="PANTHER" id="PTHR23505">
    <property type="entry name" value="SPINSTER"/>
    <property type="match status" value="1"/>
</dbReference>
<feature type="transmembrane region" description="Helical" evidence="6">
    <location>
        <begin position="502"/>
        <end position="523"/>
    </location>
</feature>
<evidence type="ECO:0000256" key="5">
    <source>
        <dbReference type="ARBA" id="ARBA00023136"/>
    </source>
</evidence>
<organism evidence="8 9">
    <name type="scientific">Candidatus Andeanibacterium colombiense</name>
    <dbReference type="NCBI Taxonomy" id="3121345"/>
    <lineage>
        <taxon>Bacteria</taxon>
        <taxon>Pseudomonadati</taxon>
        <taxon>Pseudomonadota</taxon>
        <taxon>Alphaproteobacteria</taxon>
        <taxon>Sphingomonadales</taxon>
        <taxon>Sphingomonadaceae</taxon>
        <taxon>Candidatus Andeanibacterium</taxon>
    </lineage>
</organism>
<evidence type="ECO:0000256" key="3">
    <source>
        <dbReference type="ARBA" id="ARBA00022692"/>
    </source>
</evidence>
<feature type="transmembrane region" description="Helical" evidence="6">
    <location>
        <begin position="298"/>
        <end position="315"/>
    </location>
</feature>
<evidence type="ECO:0000313" key="8">
    <source>
        <dbReference type="EMBL" id="WEK48282.1"/>
    </source>
</evidence>
<keyword evidence="2" id="KW-0813">Transport</keyword>
<dbReference type="GO" id="GO:0022857">
    <property type="term" value="F:transmembrane transporter activity"/>
    <property type="evidence" value="ECO:0007669"/>
    <property type="project" value="InterPro"/>
</dbReference>
<dbReference type="KEGG" id="acob:P0Y56_08305"/>
<evidence type="ECO:0000256" key="6">
    <source>
        <dbReference type="SAM" id="Phobius"/>
    </source>
</evidence>
<feature type="transmembrane region" description="Helical" evidence="6">
    <location>
        <begin position="404"/>
        <end position="424"/>
    </location>
</feature>
<feature type="transmembrane region" description="Helical" evidence="6">
    <location>
        <begin position="470"/>
        <end position="490"/>
    </location>
</feature>
<feature type="transmembrane region" description="Helical" evidence="6">
    <location>
        <begin position="19"/>
        <end position="36"/>
    </location>
</feature>
<evidence type="ECO:0000259" key="7">
    <source>
        <dbReference type="PROSITE" id="PS50850"/>
    </source>
</evidence>
<feature type="transmembrane region" description="Helical" evidence="6">
    <location>
        <begin position="371"/>
        <end position="392"/>
    </location>
</feature>
<keyword evidence="3 6" id="KW-0812">Transmembrane</keyword>
<reference evidence="8" key="1">
    <citation type="submission" date="2023-03" db="EMBL/GenBank/DDBJ databases">
        <title>Andean soil-derived lignocellulolytic bacterial consortium as a source of novel taxa and putative plastic-active enzymes.</title>
        <authorList>
            <person name="Diaz-Garcia L."/>
            <person name="Chuvochina M."/>
            <person name="Feuerriegel G."/>
            <person name="Bunk B."/>
            <person name="Sproer C."/>
            <person name="Streit W.R."/>
            <person name="Rodriguez L.M."/>
            <person name="Overmann J."/>
            <person name="Jimenez D.J."/>
        </authorList>
    </citation>
    <scope>NUCLEOTIDE SEQUENCE</scope>
    <source>
        <strain evidence="8">MAG 26</strain>
    </source>
</reference>
<feature type="transmembrane region" description="Helical" evidence="6">
    <location>
        <begin position="90"/>
        <end position="116"/>
    </location>
</feature>
<feature type="transmembrane region" description="Helical" evidence="6">
    <location>
        <begin position="327"/>
        <end position="351"/>
    </location>
</feature>
<dbReference type="InterPro" id="IPR036259">
    <property type="entry name" value="MFS_trans_sf"/>
</dbReference>
<gene>
    <name evidence="8" type="ORF">P0Y56_08305</name>
</gene>
<dbReference type="EMBL" id="CP119316">
    <property type="protein sequence ID" value="WEK48282.1"/>
    <property type="molecule type" value="Genomic_DNA"/>
</dbReference>
<dbReference type="InterPro" id="IPR044770">
    <property type="entry name" value="MFS_spinster-like"/>
</dbReference>
<name>A0AAJ5X9C7_9SPHN</name>
<dbReference type="SUPFAM" id="SSF103473">
    <property type="entry name" value="MFS general substrate transporter"/>
    <property type="match status" value="1"/>
</dbReference>
<dbReference type="InterPro" id="IPR020846">
    <property type="entry name" value="MFS_dom"/>
</dbReference>
<dbReference type="AlphaFoldDB" id="A0AAJ5X9C7"/>
<comment type="subcellular location">
    <subcellularLocation>
        <location evidence="1">Membrane</location>
        <topology evidence="1">Multi-pass membrane protein</topology>
    </subcellularLocation>
</comment>
<feature type="transmembrane region" description="Helical" evidence="6">
    <location>
        <begin position="436"/>
        <end position="458"/>
    </location>
</feature>
<sequence>MATQAADDGMRQGAKVTRAGWYALTLVSAAQALSLLDRQILSILGPSIIKDLGIGGAELGLLYGTVFALFYALFSLPLGRLVDGWVRTKLLGICLLAWSVSAGMAAFANGFAMLALSRLGVGVGEGATQPAANSIIFDEFPREQRGTAMAALGIAVALGLGLSMTLGGVVAQWWDTHYATAGGFRGWQVAFVVAALPGLPLAWLIWRMKEPKRGAMDGIVTPPDPAPFRASAAVLGAVTPGANWIALWQRNAGAKQWTINLAGLAVIVATCVAMTRLTQGFSPRPPIEALGLSLDPHVMQWFVAGFGAFVILNLFQSLKLTDKPTYAVVMSPSLVLLMVVGGLQTAINYGVMGFTPTFLVTHYGLSQAETGLQFGLLSAALGIVGPIVAGPLSDWLTRRLGGKGRVLLTVVSLGISPFFGIWAYSAGDAGSFYWRFSVYSLILTLWLPPIYSLMYDLVLPRMRGITSSTYIIISTLLGLGMGPYFVGIVADRTKGDFGTAIMSINFVAPIIVVLLAIVFFRIVKDENSMMDRARSGGEAV</sequence>
<feature type="transmembrane region" description="Helical" evidence="6">
    <location>
        <begin position="57"/>
        <end position="78"/>
    </location>
</feature>
<accession>A0AAJ5X9C7</accession>
<protein>
    <submittedName>
        <fullName evidence="8">MFS transporter</fullName>
    </submittedName>
</protein>
<feature type="domain" description="Major facilitator superfamily (MFS) profile" evidence="7">
    <location>
        <begin position="23"/>
        <end position="527"/>
    </location>
</feature>
<feature type="transmembrane region" description="Helical" evidence="6">
    <location>
        <begin position="186"/>
        <end position="206"/>
    </location>
</feature>
<evidence type="ECO:0000256" key="2">
    <source>
        <dbReference type="ARBA" id="ARBA00022448"/>
    </source>
</evidence>
<evidence type="ECO:0000313" key="9">
    <source>
        <dbReference type="Proteomes" id="UP001218362"/>
    </source>
</evidence>
<keyword evidence="4 6" id="KW-1133">Transmembrane helix</keyword>
<feature type="transmembrane region" description="Helical" evidence="6">
    <location>
        <begin position="257"/>
        <end position="278"/>
    </location>
</feature>
<dbReference type="GO" id="GO:0016020">
    <property type="term" value="C:membrane"/>
    <property type="evidence" value="ECO:0007669"/>
    <property type="project" value="UniProtKB-SubCell"/>
</dbReference>
<dbReference type="Pfam" id="PF07690">
    <property type="entry name" value="MFS_1"/>
    <property type="match status" value="1"/>
</dbReference>
<proteinExistence type="predicted"/>
<dbReference type="PROSITE" id="PS50850">
    <property type="entry name" value="MFS"/>
    <property type="match status" value="1"/>
</dbReference>